<keyword evidence="1" id="KW-0812">Transmembrane</keyword>
<reference evidence="2" key="1">
    <citation type="submission" date="2021-01" db="EMBL/GenBank/DDBJ databases">
        <title>Whole genome shotgun sequence of Actinoplanes cyaneus NBRC 14990.</title>
        <authorList>
            <person name="Komaki H."/>
            <person name="Tamura T."/>
        </authorList>
    </citation>
    <scope>NUCLEOTIDE SEQUENCE</scope>
    <source>
        <strain evidence="2">NBRC 14990</strain>
    </source>
</reference>
<keyword evidence="3" id="KW-1185">Reference proteome</keyword>
<evidence type="ECO:0000313" key="2">
    <source>
        <dbReference type="EMBL" id="GID70136.1"/>
    </source>
</evidence>
<dbReference type="AlphaFoldDB" id="A0A919ISB3"/>
<dbReference type="Proteomes" id="UP000619479">
    <property type="component" value="Unassembled WGS sequence"/>
</dbReference>
<accession>A0A919ISB3</accession>
<keyword evidence="1" id="KW-1133">Transmembrane helix</keyword>
<feature type="transmembrane region" description="Helical" evidence="1">
    <location>
        <begin position="39"/>
        <end position="58"/>
    </location>
</feature>
<protein>
    <submittedName>
        <fullName evidence="2">Uncharacterized protein</fullName>
    </submittedName>
</protein>
<feature type="transmembrane region" description="Helical" evidence="1">
    <location>
        <begin position="79"/>
        <end position="101"/>
    </location>
</feature>
<sequence>MAGRAPARVLDTVVVIAAAVPALTLLAVIWLAVPALPPLPLGVVVLGALPGIALLITSDRLAKGLSKRGIDGRPLVAEHWRAVLTAAAAMLAVLAIVVITVKATGTVNWPAGQPTETGGRYYLNVHGGLLPVTEPEYRQALKSSVLIFLSGGLVLELAALARLGLMGKKLNP</sequence>
<name>A0A919ISB3_9ACTN</name>
<gene>
    <name evidence="2" type="ORF">Acy02nite_80170</name>
</gene>
<evidence type="ECO:0000256" key="1">
    <source>
        <dbReference type="SAM" id="Phobius"/>
    </source>
</evidence>
<comment type="caution">
    <text evidence="2">The sequence shown here is derived from an EMBL/GenBank/DDBJ whole genome shotgun (WGS) entry which is preliminary data.</text>
</comment>
<evidence type="ECO:0000313" key="3">
    <source>
        <dbReference type="Proteomes" id="UP000619479"/>
    </source>
</evidence>
<organism evidence="2 3">
    <name type="scientific">Actinoplanes cyaneus</name>
    <dbReference type="NCBI Taxonomy" id="52696"/>
    <lineage>
        <taxon>Bacteria</taxon>
        <taxon>Bacillati</taxon>
        <taxon>Actinomycetota</taxon>
        <taxon>Actinomycetes</taxon>
        <taxon>Micromonosporales</taxon>
        <taxon>Micromonosporaceae</taxon>
        <taxon>Actinoplanes</taxon>
    </lineage>
</organism>
<proteinExistence type="predicted"/>
<keyword evidence="1" id="KW-0472">Membrane</keyword>
<dbReference type="RefSeq" id="WP_203753520.1">
    <property type="nucleotide sequence ID" value="NZ_BAAAUC010000032.1"/>
</dbReference>
<feature type="transmembrane region" description="Helical" evidence="1">
    <location>
        <begin position="12"/>
        <end position="33"/>
    </location>
</feature>
<dbReference type="EMBL" id="BOMH01000071">
    <property type="protein sequence ID" value="GID70136.1"/>
    <property type="molecule type" value="Genomic_DNA"/>
</dbReference>
<feature type="transmembrane region" description="Helical" evidence="1">
    <location>
        <begin position="145"/>
        <end position="165"/>
    </location>
</feature>